<name>A0ABQ1P5L4_9MICC</name>
<evidence type="ECO:0000313" key="2">
    <source>
        <dbReference type="EMBL" id="GGC91550.1"/>
    </source>
</evidence>
<accession>A0ABQ1P5L4</accession>
<proteinExistence type="predicted"/>
<protein>
    <recommendedName>
        <fullName evidence="1">Histone acetyltransferase Rv0428c-like SH3 domain-containing protein</fullName>
    </recommendedName>
</protein>
<evidence type="ECO:0000313" key="3">
    <source>
        <dbReference type="Proteomes" id="UP000597761"/>
    </source>
</evidence>
<evidence type="ECO:0000259" key="1">
    <source>
        <dbReference type="Pfam" id="PF24551"/>
    </source>
</evidence>
<dbReference type="Pfam" id="PF24551">
    <property type="entry name" value="SH3_Rv0428c"/>
    <property type="match status" value="1"/>
</dbReference>
<comment type="caution">
    <text evidence="2">The sequence shown here is derived from an EMBL/GenBank/DDBJ whole genome shotgun (WGS) entry which is preliminary data.</text>
</comment>
<reference evidence="3" key="1">
    <citation type="journal article" date="2019" name="Int. J. Syst. Evol. Microbiol.">
        <title>The Global Catalogue of Microorganisms (GCM) 10K type strain sequencing project: providing services to taxonomists for standard genome sequencing and annotation.</title>
        <authorList>
            <consortium name="The Broad Institute Genomics Platform"/>
            <consortium name="The Broad Institute Genome Sequencing Center for Infectious Disease"/>
            <person name="Wu L."/>
            <person name="Ma J."/>
        </authorList>
    </citation>
    <scope>NUCLEOTIDE SEQUENCE [LARGE SCALE GENOMIC DNA]</scope>
    <source>
        <strain evidence="3">CGMCC 1.15480</strain>
    </source>
</reference>
<dbReference type="EMBL" id="BMJI01000009">
    <property type="protein sequence ID" value="GGC91550.1"/>
    <property type="molecule type" value="Genomic_DNA"/>
</dbReference>
<feature type="domain" description="Histone acetyltransferase Rv0428c-like SH3" evidence="1">
    <location>
        <begin position="13"/>
        <end position="67"/>
    </location>
</feature>
<sequence>MNTAPARLLATLPLGTRVVVRYRIDDAVHGATDALGEIVARQTDTCTVRTRSAGDVVIALADVTAAKTVPPPPAPRRG</sequence>
<gene>
    <name evidence="2" type="ORF">GCM10011512_18290</name>
</gene>
<dbReference type="InterPro" id="IPR056934">
    <property type="entry name" value="SH3_Rv0428c"/>
</dbReference>
<dbReference type="RefSeq" id="WP_188668036.1">
    <property type="nucleotide sequence ID" value="NZ_BMJI01000009.1"/>
</dbReference>
<dbReference type="Proteomes" id="UP000597761">
    <property type="component" value="Unassembled WGS sequence"/>
</dbReference>
<organism evidence="2 3">
    <name type="scientific">Tersicoccus solisilvae</name>
    <dbReference type="NCBI Taxonomy" id="1882339"/>
    <lineage>
        <taxon>Bacteria</taxon>
        <taxon>Bacillati</taxon>
        <taxon>Actinomycetota</taxon>
        <taxon>Actinomycetes</taxon>
        <taxon>Micrococcales</taxon>
        <taxon>Micrococcaceae</taxon>
        <taxon>Tersicoccus</taxon>
    </lineage>
</organism>
<keyword evidence="3" id="KW-1185">Reference proteome</keyword>